<comment type="caution">
    <text evidence="6">The sequence shown here is derived from an EMBL/GenBank/DDBJ whole genome shotgun (WGS) entry which is preliminary data.</text>
</comment>
<keyword evidence="4 5" id="KW-0472">Membrane</keyword>
<evidence type="ECO:0000313" key="6">
    <source>
        <dbReference type="EMBL" id="TBT98221.1"/>
    </source>
</evidence>
<name>A0A4V2JU06_9MICR</name>
<dbReference type="PIRSF" id="PIRSF006060">
    <property type="entry name" value="AA_transporter"/>
    <property type="match status" value="1"/>
</dbReference>
<protein>
    <submittedName>
        <fullName evidence="6">Amino acid permease</fullName>
    </submittedName>
</protein>
<dbReference type="GO" id="GO:0016020">
    <property type="term" value="C:membrane"/>
    <property type="evidence" value="ECO:0007669"/>
    <property type="project" value="UniProtKB-SubCell"/>
</dbReference>
<comment type="subcellular location">
    <subcellularLocation>
        <location evidence="1">Membrane</location>
        <topology evidence="1">Multi-pass membrane protein</topology>
    </subcellularLocation>
</comment>
<evidence type="ECO:0000256" key="3">
    <source>
        <dbReference type="ARBA" id="ARBA00022989"/>
    </source>
</evidence>
<evidence type="ECO:0000256" key="5">
    <source>
        <dbReference type="SAM" id="Phobius"/>
    </source>
</evidence>
<feature type="transmembrane region" description="Helical" evidence="5">
    <location>
        <begin position="12"/>
        <end position="31"/>
    </location>
</feature>
<feature type="transmembrane region" description="Helical" evidence="5">
    <location>
        <begin position="186"/>
        <end position="204"/>
    </location>
</feature>
<feature type="transmembrane region" description="Helical" evidence="5">
    <location>
        <begin position="374"/>
        <end position="395"/>
    </location>
</feature>
<gene>
    <name evidence="6" type="ORF">CWI37_1847p0010</name>
</gene>
<evidence type="ECO:0000256" key="1">
    <source>
        <dbReference type="ARBA" id="ARBA00004141"/>
    </source>
</evidence>
<feature type="transmembrane region" description="Helical" evidence="5">
    <location>
        <begin position="144"/>
        <end position="166"/>
    </location>
</feature>
<dbReference type="InterPro" id="IPR002293">
    <property type="entry name" value="AA/rel_permease1"/>
</dbReference>
<dbReference type="InterPro" id="IPR050598">
    <property type="entry name" value="AminoAcid_Transporter"/>
</dbReference>
<dbReference type="Proteomes" id="UP000292362">
    <property type="component" value="Unassembled WGS sequence"/>
</dbReference>
<feature type="transmembrane region" description="Helical" evidence="5">
    <location>
        <begin position="37"/>
        <end position="61"/>
    </location>
</feature>
<dbReference type="EMBL" id="PITJ01001847">
    <property type="protein sequence ID" value="TBT98221.1"/>
    <property type="molecule type" value="Genomic_DNA"/>
</dbReference>
<proteinExistence type="predicted"/>
<dbReference type="VEuPathDB" id="MicrosporidiaDB:CWI37_1847p0010"/>
<dbReference type="GO" id="GO:0015179">
    <property type="term" value="F:L-amino acid transmembrane transporter activity"/>
    <property type="evidence" value="ECO:0007669"/>
    <property type="project" value="TreeGrafter"/>
</dbReference>
<keyword evidence="3 5" id="KW-1133">Transmembrane helix</keyword>
<accession>A0A4V2JU06</accession>
<dbReference type="PANTHER" id="PTHR11785:SF353">
    <property type="entry name" value="METHIONINE TRANSPORTER (EUROFUNG)"/>
    <property type="match status" value="1"/>
</dbReference>
<dbReference type="Gene3D" id="1.20.1740.10">
    <property type="entry name" value="Amino acid/polyamine transporter I"/>
    <property type="match status" value="1"/>
</dbReference>
<evidence type="ECO:0000313" key="7">
    <source>
        <dbReference type="Proteomes" id="UP000292362"/>
    </source>
</evidence>
<dbReference type="Pfam" id="PF13520">
    <property type="entry name" value="AA_permease_2"/>
    <property type="match status" value="1"/>
</dbReference>
<evidence type="ECO:0000256" key="2">
    <source>
        <dbReference type="ARBA" id="ARBA00022692"/>
    </source>
</evidence>
<organism evidence="6 7">
    <name type="scientific">Hamiltosporidium tvaerminnensis</name>
    <dbReference type="NCBI Taxonomy" id="1176355"/>
    <lineage>
        <taxon>Eukaryota</taxon>
        <taxon>Fungi</taxon>
        <taxon>Fungi incertae sedis</taxon>
        <taxon>Microsporidia</taxon>
        <taxon>Dubosqiidae</taxon>
        <taxon>Hamiltosporidium</taxon>
    </lineage>
</organism>
<keyword evidence="2 5" id="KW-0812">Transmembrane</keyword>
<feature type="transmembrane region" description="Helical" evidence="5">
    <location>
        <begin position="338"/>
        <end position="360"/>
    </location>
</feature>
<feature type="transmembrane region" description="Helical" evidence="5">
    <location>
        <begin position="313"/>
        <end position="332"/>
    </location>
</feature>
<feature type="transmembrane region" description="Helical" evidence="5">
    <location>
        <begin position="279"/>
        <end position="301"/>
    </location>
</feature>
<feature type="transmembrane region" description="Helical" evidence="5">
    <location>
        <begin position="225"/>
        <end position="247"/>
    </location>
</feature>
<feature type="transmembrane region" description="Helical" evidence="5">
    <location>
        <begin position="82"/>
        <end position="100"/>
    </location>
</feature>
<sequence length="398" mass="44801">MEQKLTTKNLTFLIICNTIGSGVFLFSHIAFSHVRSTTVTLICWIISGIISMGIGLCYAELGSKYPKDGGDAVYLTESFGKYAGYIFSIISVLIILPGGSSIMCKSMGEHLKILNIEENVAIACIILIFGFINIIRIEYKTQYFLTGAKLFVIVIFVFFAGLSLFLKTTSESTFNSPNNEFTGDDKIFRIFSVIFNTLWPYDGYNTGNFIASKIFNPSKTLPRATIISLVFIILIYLLINVSFMRVLPFEVMADTNSSIMIEYFNYLDFKVPLKNTLPYLIMIIPAAGTLNGSIFVSISIINSFVPPQAQKRALKLGMIILYSFLIYIYTFINKLENILGKISFCTFLFYGLSAVSLIILKKRERKNGYEVNRIIPYLVIIFSFSVVCFTVIKIFKGN</sequence>
<feature type="transmembrane region" description="Helical" evidence="5">
    <location>
        <begin position="120"/>
        <end position="137"/>
    </location>
</feature>
<reference evidence="6 7" key="1">
    <citation type="submission" date="2017-12" db="EMBL/GenBank/DDBJ databases">
        <authorList>
            <person name="Pombert J.-F."/>
            <person name="Haag K.L."/>
            <person name="Ebert D."/>
        </authorList>
    </citation>
    <scope>NUCLEOTIDE SEQUENCE [LARGE SCALE GENOMIC DNA]</scope>
    <source>
        <strain evidence="6">FI-OER-3-3</strain>
    </source>
</reference>
<dbReference type="PANTHER" id="PTHR11785">
    <property type="entry name" value="AMINO ACID TRANSPORTER"/>
    <property type="match status" value="1"/>
</dbReference>
<dbReference type="AlphaFoldDB" id="A0A4V2JU06"/>
<evidence type="ECO:0000256" key="4">
    <source>
        <dbReference type="ARBA" id="ARBA00023136"/>
    </source>
</evidence>